<evidence type="ECO:0000313" key="2">
    <source>
        <dbReference type="Proteomes" id="UP000698335"/>
    </source>
</evidence>
<reference evidence="1" key="1">
    <citation type="submission" date="2020-04" db="EMBL/GenBank/DDBJ databases">
        <title>Deep metagenomics examines the oral microbiome during advanced dental caries in children, revealing novel taxa and co-occurrences with host molecules.</title>
        <authorList>
            <person name="Baker J.L."/>
            <person name="Morton J.T."/>
            <person name="Dinis M."/>
            <person name="Alvarez R."/>
            <person name="Tran N.C."/>
            <person name="Knight R."/>
            <person name="Edlund A."/>
        </authorList>
    </citation>
    <scope>NUCLEOTIDE SEQUENCE</scope>
    <source>
        <strain evidence="1">JCVI_38_bin.5</strain>
    </source>
</reference>
<accession>A0A930W2V3</accession>
<sequence>MIGKDLTLYLSSEGGGIPQKDKEALTDGQAERLIDEVRGLSIYTFVMLGLYAGLR</sequence>
<gene>
    <name evidence="1" type="ORF">HXK26_07470</name>
</gene>
<evidence type="ECO:0000313" key="1">
    <source>
        <dbReference type="EMBL" id="MBF4808515.1"/>
    </source>
</evidence>
<name>A0A930W2V3_9ACTN</name>
<comment type="caution">
    <text evidence="1">The sequence shown here is derived from an EMBL/GenBank/DDBJ whole genome shotgun (WGS) entry which is preliminary data.</text>
</comment>
<dbReference type="EMBL" id="JABZGW010000413">
    <property type="protein sequence ID" value="MBF4808515.1"/>
    <property type="molecule type" value="Genomic_DNA"/>
</dbReference>
<protein>
    <submittedName>
        <fullName evidence="1">Uncharacterized protein</fullName>
    </submittedName>
</protein>
<dbReference type="AlphaFoldDB" id="A0A930W2V3"/>
<dbReference type="Proteomes" id="UP000698335">
    <property type="component" value="Unassembled WGS sequence"/>
</dbReference>
<organism evidence="1 2">
    <name type="scientific">Lancefieldella rimae</name>
    <dbReference type="NCBI Taxonomy" id="1383"/>
    <lineage>
        <taxon>Bacteria</taxon>
        <taxon>Bacillati</taxon>
        <taxon>Actinomycetota</taxon>
        <taxon>Coriobacteriia</taxon>
        <taxon>Coriobacteriales</taxon>
        <taxon>Atopobiaceae</taxon>
        <taxon>Lancefieldella</taxon>
    </lineage>
</organism>
<proteinExistence type="predicted"/>